<name>A0ABW4YNG6_9BACL</name>
<evidence type="ECO:0000313" key="2">
    <source>
        <dbReference type="EMBL" id="MFD2117218.1"/>
    </source>
</evidence>
<dbReference type="EMBL" id="JBHUHO010000038">
    <property type="protein sequence ID" value="MFD2117218.1"/>
    <property type="molecule type" value="Genomic_DNA"/>
</dbReference>
<proteinExistence type="predicted"/>
<keyword evidence="3" id="KW-1185">Reference proteome</keyword>
<dbReference type="Proteomes" id="UP001597362">
    <property type="component" value="Unassembled WGS sequence"/>
</dbReference>
<comment type="caution">
    <text evidence="2">The sequence shown here is derived from an EMBL/GenBank/DDBJ whole genome shotgun (WGS) entry which is preliminary data.</text>
</comment>
<evidence type="ECO:0000313" key="3">
    <source>
        <dbReference type="Proteomes" id="UP001597362"/>
    </source>
</evidence>
<feature type="region of interest" description="Disordered" evidence="1">
    <location>
        <begin position="16"/>
        <end position="45"/>
    </location>
</feature>
<organism evidence="2 3">
    <name type="scientific">Paenibacillus yanchengensis</name>
    <dbReference type="NCBI Taxonomy" id="2035833"/>
    <lineage>
        <taxon>Bacteria</taxon>
        <taxon>Bacillati</taxon>
        <taxon>Bacillota</taxon>
        <taxon>Bacilli</taxon>
        <taxon>Bacillales</taxon>
        <taxon>Paenibacillaceae</taxon>
        <taxon>Paenibacillus</taxon>
    </lineage>
</organism>
<sequence>MRGERLGDHKLNRFSLVEERDPERSAKILGRTPMGKSGKPEDIGL</sequence>
<reference evidence="3" key="1">
    <citation type="journal article" date="2019" name="Int. J. Syst. Evol. Microbiol.">
        <title>The Global Catalogue of Microorganisms (GCM) 10K type strain sequencing project: providing services to taxonomists for standard genome sequencing and annotation.</title>
        <authorList>
            <consortium name="The Broad Institute Genomics Platform"/>
            <consortium name="The Broad Institute Genome Sequencing Center for Infectious Disease"/>
            <person name="Wu L."/>
            <person name="Ma J."/>
        </authorList>
    </citation>
    <scope>NUCLEOTIDE SEQUENCE [LARGE SCALE GENOMIC DNA]</scope>
    <source>
        <strain evidence="3">GH52</strain>
    </source>
</reference>
<gene>
    <name evidence="2" type="ORF">ACFSJH_15925</name>
</gene>
<evidence type="ECO:0000256" key="1">
    <source>
        <dbReference type="SAM" id="MobiDB-lite"/>
    </source>
</evidence>
<accession>A0ABW4YNG6</accession>
<protein>
    <submittedName>
        <fullName evidence="2">Uncharacterized protein</fullName>
    </submittedName>
</protein>
<feature type="compositionally biased region" description="Basic and acidic residues" evidence="1">
    <location>
        <begin position="16"/>
        <end position="26"/>
    </location>
</feature>